<keyword evidence="4 6" id="KW-0238">DNA-binding</keyword>
<dbReference type="InterPro" id="IPR036388">
    <property type="entry name" value="WH-like_DNA-bd_sf"/>
</dbReference>
<evidence type="ECO:0000256" key="4">
    <source>
        <dbReference type="ARBA" id="ARBA00023125"/>
    </source>
</evidence>
<dbReference type="InterPro" id="IPR007627">
    <property type="entry name" value="RNA_pol_sigma70_r2"/>
</dbReference>
<dbReference type="PANTHER" id="PTHR43133:SF8">
    <property type="entry name" value="RNA POLYMERASE SIGMA FACTOR HI_1459-RELATED"/>
    <property type="match status" value="1"/>
</dbReference>
<dbReference type="InterPro" id="IPR013324">
    <property type="entry name" value="RNA_pol_sigma_r3/r4-like"/>
</dbReference>
<dbReference type="CDD" id="cd06171">
    <property type="entry name" value="Sigma70_r4"/>
    <property type="match status" value="1"/>
</dbReference>
<evidence type="ECO:0000256" key="3">
    <source>
        <dbReference type="ARBA" id="ARBA00023082"/>
    </source>
</evidence>
<dbReference type="EMBL" id="JACRIW010000092">
    <property type="protein sequence ID" value="MBI5170404.1"/>
    <property type="molecule type" value="Genomic_DNA"/>
</dbReference>
<dbReference type="SUPFAM" id="SSF88659">
    <property type="entry name" value="Sigma3 and sigma4 domains of RNA polymerase sigma factors"/>
    <property type="match status" value="1"/>
</dbReference>
<comment type="similarity">
    <text evidence="1 6">Belongs to the sigma-70 factor family. ECF subfamily.</text>
</comment>
<reference evidence="9" key="1">
    <citation type="submission" date="2020-07" db="EMBL/GenBank/DDBJ databases">
        <title>Huge and variable diversity of episymbiotic CPR bacteria and DPANN archaea in groundwater ecosystems.</title>
        <authorList>
            <person name="He C.Y."/>
            <person name="Keren R."/>
            <person name="Whittaker M."/>
            <person name="Farag I.F."/>
            <person name="Doudna J."/>
            <person name="Cate J.H.D."/>
            <person name="Banfield J.F."/>
        </authorList>
    </citation>
    <scope>NUCLEOTIDE SEQUENCE</scope>
    <source>
        <strain evidence="9">NC_groundwater_1813_Pr3_B-0.1um_71_17</strain>
    </source>
</reference>
<dbReference type="Proteomes" id="UP000696931">
    <property type="component" value="Unassembled WGS sequence"/>
</dbReference>
<dbReference type="InterPro" id="IPR014284">
    <property type="entry name" value="RNA_pol_sigma-70_dom"/>
</dbReference>
<dbReference type="GO" id="GO:0016987">
    <property type="term" value="F:sigma factor activity"/>
    <property type="evidence" value="ECO:0007669"/>
    <property type="project" value="UniProtKB-KW"/>
</dbReference>
<dbReference type="AlphaFoldDB" id="A0A933SDJ1"/>
<proteinExistence type="inferred from homology"/>
<dbReference type="NCBIfam" id="TIGR02937">
    <property type="entry name" value="sigma70-ECF"/>
    <property type="match status" value="1"/>
</dbReference>
<dbReference type="GO" id="GO:0006352">
    <property type="term" value="P:DNA-templated transcription initiation"/>
    <property type="evidence" value="ECO:0007669"/>
    <property type="project" value="InterPro"/>
</dbReference>
<evidence type="ECO:0000256" key="5">
    <source>
        <dbReference type="ARBA" id="ARBA00023163"/>
    </source>
</evidence>
<dbReference type="Gene3D" id="1.10.10.10">
    <property type="entry name" value="Winged helix-like DNA-binding domain superfamily/Winged helix DNA-binding domain"/>
    <property type="match status" value="1"/>
</dbReference>
<keyword evidence="5 6" id="KW-0804">Transcription</keyword>
<feature type="domain" description="RNA polymerase sigma factor 70 region 4 type 2" evidence="8">
    <location>
        <begin position="149"/>
        <end position="199"/>
    </location>
</feature>
<evidence type="ECO:0000259" key="7">
    <source>
        <dbReference type="Pfam" id="PF04542"/>
    </source>
</evidence>
<evidence type="ECO:0000313" key="9">
    <source>
        <dbReference type="EMBL" id="MBI5170404.1"/>
    </source>
</evidence>
<evidence type="ECO:0000256" key="6">
    <source>
        <dbReference type="RuleBase" id="RU000716"/>
    </source>
</evidence>
<comment type="caution">
    <text evidence="9">The sequence shown here is derived from an EMBL/GenBank/DDBJ whole genome shotgun (WGS) entry which is preliminary data.</text>
</comment>
<protein>
    <recommendedName>
        <fullName evidence="6">RNA polymerase sigma factor</fullName>
    </recommendedName>
</protein>
<feature type="domain" description="RNA polymerase sigma-70 region 2" evidence="7">
    <location>
        <begin position="43"/>
        <end position="110"/>
    </location>
</feature>
<dbReference type="GO" id="GO:0003677">
    <property type="term" value="F:DNA binding"/>
    <property type="evidence" value="ECO:0007669"/>
    <property type="project" value="UniProtKB-KW"/>
</dbReference>
<evidence type="ECO:0000256" key="2">
    <source>
        <dbReference type="ARBA" id="ARBA00023015"/>
    </source>
</evidence>
<dbReference type="PANTHER" id="PTHR43133">
    <property type="entry name" value="RNA POLYMERASE ECF-TYPE SIGMA FACTO"/>
    <property type="match status" value="1"/>
</dbReference>
<sequence>MYVAVVRNHLAPEQPPLPQVVSLSDEDLMARVAEDDERAFPELVRRFQGRVTNLISRVLNDRNGADDLAQEVFVRVFVHRRNYRRGSKFSTWLFTIAANLAKNEIRRRVRRRNWFSLDALTEVLQDSAPQLADPTENHELGLEREQLREEVGKAIATVPEKYRLALVLRDIEGLPYEEIAEVLGIPGGTVRSRINRARGMLKRKLQPLLRKQESR</sequence>
<accession>A0A933SDJ1</accession>
<evidence type="ECO:0000313" key="10">
    <source>
        <dbReference type="Proteomes" id="UP000696931"/>
    </source>
</evidence>
<gene>
    <name evidence="9" type="ORF">HZA61_13020</name>
</gene>
<dbReference type="Pfam" id="PF08281">
    <property type="entry name" value="Sigma70_r4_2"/>
    <property type="match status" value="1"/>
</dbReference>
<name>A0A933SDJ1_UNCEI</name>
<dbReference type="InterPro" id="IPR000838">
    <property type="entry name" value="RNA_pol_sigma70_ECF_CS"/>
</dbReference>
<dbReference type="PROSITE" id="PS01063">
    <property type="entry name" value="SIGMA70_ECF"/>
    <property type="match status" value="1"/>
</dbReference>
<dbReference type="InterPro" id="IPR039425">
    <property type="entry name" value="RNA_pol_sigma-70-like"/>
</dbReference>
<evidence type="ECO:0000256" key="1">
    <source>
        <dbReference type="ARBA" id="ARBA00010641"/>
    </source>
</evidence>
<dbReference type="Gene3D" id="1.10.1740.10">
    <property type="match status" value="1"/>
</dbReference>
<evidence type="ECO:0000259" key="8">
    <source>
        <dbReference type="Pfam" id="PF08281"/>
    </source>
</evidence>
<keyword evidence="3 6" id="KW-0731">Sigma factor</keyword>
<keyword evidence="2 6" id="KW-0805">Transcription regulation</keyword>
<dbReference type="InterPro" id="IPR013249">
    <property type="entry name" value="RNA_pol_sigma70_r4_t2"/>
</dbReference>
<organism evidence="9 10">
    <name type="scientific">Eiseniibacteriota bacterium</name>
    <dbReference type="NCBI Taxonomy" id="2212470"/>
    <lineage>
        <taxon>Bacteria</taxon>
        <taxon>Candidatus Eiseniibacteriota</taxon>
    </lineage>
</organism>
<dbReference type="Pfam" id="PF04542">
    <property type="entry name" value="Sigma70_r2"/>
    <property type="match status" value="1"/>
</dbReference>
<dbReference type="SUPFAM" id="SSF88946">
    <property type="entry name" value="Sigma2 domain of RNA polymerase sigma factors"/>
    <property type="match status" value="1"/>
</dbReference>
<dbReference type="InterPro" id="IPR013325">
    <property type="entry name" value="RNA_pol_sigma_r2"/>
</dbReference>